<dbReference type="SMART" id="SM00448">
    <property type="entry name" value="REC"/>
    <property type="match status" value="1"/>
</dbReference>
<dbReference type="Pfam" id="PF00072">
    <property type="entry name" value="Response_reg"/>
    <property type="match status" value="1"/>
</dbReference>
<evidence type="ECO:0000256" key="4">
    <source>
        <dbReference type="ARBA" id="ARBA00023012"/>
    </source>
</evidence>
<dbReference type="InterPro" id="IPR003594">
    <property type="entry name" value="HATPase_dom"/>
</dbReference>
<dbReference type="PANTHER" id="PTHR45339">
    <property type="entry name" value="HYBRID SIGNAL TRANSDUCTION HISTIDINE KINASE J"/>
    <property type="match status" value="1"/>
</dbReference>
<evidence type="ECO:0000256" key="6">
    <source>
        <dbReference type="SAM" id="Phobius"/>
    </source>
</evidence>
<dbReference type="PRINTS" id="PR00344">
    <property type="entry name" value="BCTRLSENSOR"/>
</dbReference>
<dbReference type="SUPFAM" id="SSF52172">
    <property type="entry name" value="CheY-like"/>
    <property type="match status" value="1"/>
</dbReference>
<dbReference type="InterPro" id="IPR011006">
    <property type="entry name" value="CheY-like_superfamily"/>
</dbReference>
<evidence type="ECO:0000256" key="3">
    <source>
        <dbReference type="ARBA" id="ARBA00022553"/>
    </source>
</evidence>
<keyword evidence="6" id="KW-0472">Membrane</keyword>
<dbReference type="SMART" id="SM00388">
    <property type="entry name" value="HisKA"/>
    <property type="match status" value="1"/>
</dbReference>
<comment type="catalytic activity">
    <reaction evidence="1">
        <text>ATP + protein L-histidine = ADP + protein N-phospho-L-histidine.</text>
        <dbReference type="EC" id="2.7.13.3"/>
    </reaction>
</comment>
<gene>
    <name evidence="9" type="ORF">HLB44_14785</name>
</gene>
<keyword evidence="6" id="KW-0812">Transmembrane</keyword>
<feature type="domain" description="Response regulatory" evidence="8">
    <location>
        <begin position="473"/>
        <end position="592"/>
    </location>
</feature>
<dbReference type="Pfam" id="PF00512">
    <property type="entry name" value="HisKA"/>
    <property type="match status" value="1"/>
</dbReference>
<keyword evidence="4" id="KW-0902">Two-component regulatory system</keyword>
<dbReference type="InterPro" id="IPR036890">
    <property type="entry name" value="HATPase_C_sf"/>
</dbReference>
<dbReference type="InterPro" id="IPR036097">
    <property type="entry name" value="HisK_dim/P_sf"/>
</dbReference>
<dbReference type="SMART" id="SM00387">
    <property type="entry name" value="HATPase_c"/>
    <property type="match status" value="1"/>
</dbReference>
<dbReference type="CDD" id="cd17546">
    <property type="entry name" value="REC_hyHK_CKI1_RcsC-like"/>
    <property type="match status" value="1"/>
</dbReference>
<organism evidence="9 10">
    <name type="scientific">Pseudaquabacterium terrae</name>
    <dbReference type="NCBI Taxonomy" id="2732868"/>
    <lineage>
        <taxon>Bacteria</taxon>
        <taxon>Pseudomonadati</taxon>
        <taxon>Pseudomonadota</taxon>
        <taxon>Betaproteobacteria</taxon>
        <taxon>Burkholderiales</taxon>
        <taxon>Sphaerotilaceae</taxon>
        <taxon>Pseudaquabacterium</taxon>
    </lineage>
</organism>
<dbReference type="Pfam" id="PF02518">
    <property type="entry name" value="HATPase_c"/>
    <property type="match status" value="1"/>
</dbReference>
<sequence>MNEAPSPAALARRELLRLSLHGAAGSVPGQIAAALYLLYLALEVSGPWVALLIGVCGPAVGLWRLLLTRRYGGERALSSADVDRATTELELNALLSGAIWALGVVVIYPRLQGVPATLLLMIVAGSVSLAALFMSLAGRAYLLLVLPQIGALIVVSLVVDVVRSLPMAALSAIYALALHRAARSYNEVATRSIRHRLEVDAVNARLQRAKDAAESASRAKTEFLATMSHEIRTPMNGVLGALELLHRSGLSVRQRRLARIASSSGATLMALLNDLLDQSKIEAGKFTLKPVPMSLHALLVSVVALFRPNAEKRGLALELRLDSGVPDRVIADGQRLKQVLSNLIGNAIKFTERGRVELRVLRRPRGIGFEVSDSGIGIAPDRLDRLFDPFYQVDGTRSRHGGTGLGLSISQRIVQEMGGHIRVHSTPGEGAMFRFTLSLPEAPAPTVDEIGLPASDSAYGAFDPAAELPLQGTVLLAEDNPVNRLIAQEMLQAMGLVVLHADNGAAALDLLETERVDLVLMDCQMPVLDGYSATQRIREREARLGLQRLPVLALTANALAEDAQRALAAGMDGYLTKPYTHAQLRELLEAWV</sequence>
<keyword evidence="6" id="KW-1133">Transmembrane helix</keyword>
<feature type="modified residue" description="4-aspartylphosphate" evidence="5">
    <location>
        <position position="522"/>
    </location>
</feature>
<dbReference type="SUPFAM" id="SSF47384">
    <property type="entry name" value="Homodimeric domain of signal transducing histidine kinase"/>
    <property type="match status" value="1"/>
</dbReference>
<feature type="transmembrane region" description="Helical" evidence="6">
    <location>
        <begin position="114"/>
        <end position="133"/>
    </location>
</feature>
<proteinExistence type="predicted"/>
<dbReference type="InterPro" id="IPR001789">
    <property type="entry name" value="Sig_transdc_resp-reg_receiver"/>
</dbReference>
<dbReference type="Gene3D" id="3.40.50.2300">
    <property type="match status" value="1"/>
</dbReference>
<feature type="transmembrane region" description="Helical" evidence="6">
    <location>
        <begin position="20"/>
        <end position="42"/>
    </location>
</feature>
<dbReference type="Gene3D" id="1.10.287.130">
    <property type="match status" value="1"/>
</dbReference>
<dbReference type="CDD" id="cd00082">
    <property type="entry name" value="HisKA"/>
    <property type="match status" value="1"/>
</dbReference>
<dbReference type="CDD" id="cd16922">
    <property type="entry name" value="HATPase_EvgS-ArcB-TorS-like"/>
    <property type="match status" value="1"/>
</dbReference>
<keyword evidence="10" id="KW-1185">Reference proteome</keyword>
<evidence type="ECO:0000313" key="10">
    <source>
        <dbReference type="Proteomes" id="UP000737171"/>
    </source>
</evidence>
<evidence type="ECO:0000256" key="5">
    <source>
        <dbReference type="PROSITE-ProRule" id="PRU00169"/>
    </source>
</evidence>
<feature type="domain" description="Histidine kinase" evidence="7">
    <location>
        <begin position="226"/>
        <end position="441"/>
    </location>
</feature>
<dbReference type="PROSITE" id="PS50109">
    <property type="entry name" value="HIS_KIN"/>
    <property type="match status" value="1"/>
</dbReference>
<dbReference type="Gene3D" id="3.30.565.10">
    <property type="entry name" value="Histidine kinase-like ATPase, C-terminal domain"/>
    <property type="match status" value="1"/>
</dbReference>
<feature type="transmembrane region" description="Helical" evidence="6">
    <location>
        <begin position="89"/>
        <end position="108"/>
    </location>
</feature>
<evidence type="ECO:0000256" key="2">
    <source>
        <dbReference type="ARBA" id="ARBA00012438"/>
    </source>
</evidence>
<keyword evidence="3 5" id="KW-0597">Phosphoprotein</keyword>
<dbReference type="SUPFAM" id="SSF55874">
    <property type="entry name" value="ATPase domain of HSP90 chaperone/DNA topoisomerase II/histidine kinase"/>
    <property type="match status" value="1"/>
</dbReference>
<comment type="caution">
    <text evidence="9">The sequence shown here is derived from an EMBL/GenBank/DDBJ whole genome shotgun (WGS) entry which is preliminary data.</text>
</comment>
<feature type="transmembrane region" description="Helical" evidence="6">
    <location>
        <begin position="48"/>
        <end position="68"/>
    </location>
</feature>
<dbReference type="InterPro" id="IPR004358">
    <property type="entry name" value="Sig_transdc_His_kin-like_C"/>
</dbReference>
<dbReference type="RefSeq" id="WP_173123741.1">
    <property type="nucleotide sequence ID" value="NZ_JABRWJ010000004.1"/>
</dbReference>
<reference evidence="9 10" key="1">
    <citation type="submission" date="2020-05" db="EMBL/GenBank/DDBJ databases">
        <title>Aquincola sp. isolate from soil.</title>
        <authorList>
            <person name="Han J."/>
            <person name="Kim D.-U."/>
        </authorList>
    </citation>
    <scope>NUCLEOTIDE SEQUENCE [LARGE SCALE GENOMIC DNA]</scope>
    <source>
        <strain evidence="9 10">S2</strain>
    </source>
</reference>
<dbReference type="Proteomes" id="UP000737171">
    <property type="component" value="Unassembled WGS sequence"/>
</dbReference>
<accession>A0ABX2EI07</accession>
<dbReference type="InterPro" id="IPR005467">
    <property type="entry name" value="His_kinase_dom"/>
</dbReference>
<dbReference type="PANTHER" id="PTHR45339:SF1">
    <property type="entry name" value="HYBRID SIGNAL TRANSDUCTION HISTIDINE KINASE J"/>
    <property type="match status" value="1"/>
</dbReference>
<dbReference type="InterPro" id="IPR003661">
    <property type="entry name" value="HisK_dim/P_dom"/>
</dbReference>
<feature type="transmembrane region" description="Helical" evidence="6">
    <location>
        <begin position="140"/>
        <end position="159"/>
    </location>
</feature>
<dbReference type="PROSITE" id="PS50110">
    <property type="entry name" value="RESPONSE_REGULATORY"/>
    <property type="match status" value="1"/>
</dbReference>
<protein>
    <recommendedName>
        <fullName evidence="2">histidine kinase</fullName>
        <ecNumber evidence="2">2.7.13.3</ecNumber>
    </recommendedName>
</protein>
<evidence type="ECO:0000313" key="9">
    <source>
        <dbReference type="EMBL" id="NRF68256.1"/>
    </source>
</evidence>
<evidence type="ECO:0000256" key="1">
    <source>
        <dbReference type="ARBA" id="ARBA00000085"/>
    </source>
</evidence>
<evidence type="ECO:0000259" key="8">
    <source>
        <dbReference type="PROSITE" id="PS50110"/>
    </source>
</evidence>
<dbReference type="EC" id="2.7.13.3" evidence="2"/>
<name>A0ABX2EI07_9BURK</name>
<dbReference type="EMBL" id="JABRWJ010000004">
    <property type="protein sequence ID" value="NRF68256.1"/>
    <property type="molecule type" value="Genomic_DNA"/>
</dbReference>
<evidence type="ECO:0000259" key="7">
    <source>
        <dbReference type="PROSITE" id="PS50109"/>
    </source>
</evidence>